<comment type="caution">
    <text evidence="1">The sequence shown here is derived from an EMBL/GenBank/DDBJ whole genome shotgun (WGS) entry which is preliminary data.</text>
</comment>
<protein>
    <recommendedName>
        <fullName evidence="3">DUF2334 domain-containing protein</fullName>
    </recommendedName>
</protein>
<reference evidence="1 2" key="1">
    <citation type="submission" date="2020-08" db="EMBL/GenBank/DDBJ databases">
        <title>Complete genome and description of Campylobacter massiliensis Marseille-Q3452 sp. nov.</title>
        <authorList>
            <person name="Antezack A."/>
        </authorList>
    </citation>
    <scope>NUCLEOTIDE SEQUENCE [LARGE SCALE GENOMIC DNA]</scope>
    <source>
        <strain evidence="1 2">Marseille-Q3452</strain>
    </source>
</reference>
<dbReference type="AlphaFoldDB" id="A0A842J7S1"/>
<gene>
    <name evidence="1" type="ORF">H7R39_02255</name>
</gene>
<dbReference type="GO" id="GO:0005975">
    <property type="term" value="P:carbohydrate metabolic process"/>
    <property type="evidence" value="ECO:0007669"/>
    <property type="project" value="InterPro"/>
</dbReference>
<dbReference type="EMBL" id="JACLZK010000001">
    <property type="protein sequence ID" value="MBC2882109.1"/>
    <property type="molecule type" value="Genomic_DNA"/>
</dbReference>
<sequence length="370" mass="43665">MLKKAKWKDDCLSPILLGIDDLCDGYFKKEHQKIFPFFDAGYGTTNDGSIFSYLNKNLLQKYPEIKITFFLPFGKGAYWDKDKSIINDIFERAKFENFLNFILDCGYEIAYHGHDHGLINSTLDPSTWCCEFDQYSKEEYFDIIKSDLAKFKDRFGYEVHGGRSPGYKFKDDLIDGLCECGFKWWSFDYKPFINNINLKYNGHNIIEMPSNLSGDMFNHSKNPVKSAAKYFLNLYRLEHMIKGGQAVSIAEHFFRTRFDGKIQMPNIYNDINSLDFLFGYLRNKDVWYATFSECANYYESYKNTDISDMGDGVFEIKYKGSWKIFLTFISEHRYLENIQTKEIYEGFMKNNRWLFNDLVEGIYRGHQDVF</sequence>
<keyword evidence="2" id="KW-1185">Reference proteome</keyword>
<name>A0A842J7S1_9BACT</name>
<proteinExistence type="predicted"/>
<dbReference type="InterPro" id="IPR011330">
    <property type="entry name" value="Glyco_hydro/deAcase_b/a-brl"/>
</dbReference>
<dbReference type="Gene3D" id="3.20.20.370">
    <property type="entry name" value="Glycoside hydrolase/deacetylase"/>
    <property type="match status" value="1"/>
</dbReference>
<accession>A0A842J7S1</accession>
<dbReference type="SUPFAM" id="SSF88713">
    <property type="entry name" value="Glycoside hydrolase/deacetylase"/>
    <property type="match status" value="1"/>
</dbReference>
<dbReference type="RefSeq" id="WP_185897789.1">
    <property type="nucleotide sequence ID" value="NZ_JACLZK010000001.1"/>
</dbReference>
<evidence type="ECO:0008006" key="3">
    <source>
        <dbReference type="Google" id="ProtNLM"/>
    </source>
</evidence>
<evidence type="ECO:0000313" key="1">
    <source>
        <dbReference type="EMBL" id="MBC2882109.1"/>
    </source>
</evidence>
<dbReference type="Proteomes" id="UP000552683">
    <property type="component" value="Unassembled WGS sequence"/>
</dbReference>
<evidence type="ECO:0000313" key="2">
    <source>
        <dbReference type="Proteomes" id="UP000552683"/>
    </source>
</evidence>
<organism evidence="1 2">
    <name type="scientific">Campylobacter massiliensis</name>
    <dbReference type="NCBI Taxonomy" id="2762557"/>
    <lineage>
        <taxon>Bacteria</taxon>
        <taxon>Pseudomonadati</taxon>
        <taxon>Campylobacterota</taxon>
        <taxon>Epsilonproteobacteria</taxon>
        <taxon>Campylobacterales</taxon>
        <taxon>Campylobacteraceae</taxon>
        <taxon>Campylobacter</taxon>
    </lineage>
</organism>